<name>A0ABZ1CFF6_9BACT</name>
<dbReference type="Proteomes" id="UP000738431">
    <property type="component" value="Chromosome"/>
</dbReference>
<dbReference type="EMBL" id="CP139781">
    <property type="protein sequence ID" value="WRQ90080.1"/>
    <property type="molecule type" value="Genomic_DNA"/>
</dbReference>
<organism evidence="1 2">
    <name type="scientific">Actomonas aquatica</name>
    <dbReference type="NCBI Taxonomy" id="2866162"/>
    <lineage>
        <taxon>Bacteria</taxon>
        <taxon>Pseudomonadati</taxon>
        <taxon>Verrucomicrobiota</taxon>
        <taxon>Opitutia</taxon>
        <taxon>Opitutales</taxon>
        <taxon>Opitutaceae</taxon>
        <taxon>Actomonas</taxon>
    </lineage>
</organism>
<evidence type="ECO:0008006" key="3">
    <source>
        <dbReference type="Google" id="ProtNLM"/>
    </source>
</evidence>
<reference evidence="1 2" key="2">
    <citation type="submission" date="2023-12" db="EMBL/GenBank/DDBJ databases">
        <title>Description of an unclassified Opitutus bacterium of Verrucomicrobiota.</title>
        <authorList>
            <person name="Zhang D.-F."/>
        </authorList>
    </citation>
    <scope>NUCLEOTIDE SEQUENCE [LARGE SCALE GENOMIC DNA]</scope>
    <source>
        <strain evidence="1 2">WL0086</strain>
    </source>
</reference>
<reference evidence="1 2" key="1">
    <citation type="submission" date="2021-08" db="EMBL/GenBank/DDBJ databases">
        <authorList>
            <person name="Zhang D."/>
            <person name="Zhang A."/>
            <person name="Wang L."/>
        </authorList>
    </citation>
    <scope>NUCLEOTIDE SEQUENCE [LARGE SCALE GENOMIC DNA]</scope>
    <source>
        <strain evidence="1 2">WL0086</strain>
    </source>
</reference>
<dbReference type="RefSeq" id="WP_221031996.1">
    <property type="nucleotide sequence ID" value="NZ_CP139781.1"/>
</dbReference>
<protein>
    <recommendedName>
        <fullName evidence="3">Lipoprotein SmpA/OmlA domain-containing protein</fullName>
    </recommendedName>
</protein>
<sequence length="135" mass="15266">MKSPLRSLALLSLLPLLFGGCLAVGTGVTERQWNAALKALEPGLTQAQLLRMMGEPRERVPAETDDNFDTVWIYSRPEVIGTRPELVGEHDIMLPNGKHTMSVPDYEDTDITVIAEYHLHWRGETLVDWERVELK</sequence>
<evidence type="ECO:0000313" key="2">
    <source>
        <dbReference type="Proteomes" id="UP000738431"/>
    </source>
</evidence>
<proteinExistence type="predicted"/>
<gene>
    <name evidence="1" type="ORF">K1X11_011730</name>
</gene>
<accession>A0ABZ1CFF6</accession>
<evidence type="ECO:0000313" key="1">
    <source>
        <dbReference type="EMBL" id="WRQ90080.1"/>
    </source>
</evidence>
<keyword evidence="2" id="KW-1185">Reference proteome</keyword>
<dbReference type="PROSITE" id="PS51257">
    <property type="entry name" value="PROKAR_LIPOPROTEIN"/>
    <property type="match status" value="1"/>
</dbReference>